<accession>A0ABS4D4R0</accession>
<reference evidence="1 2" key="1">
    <citation type="submission" date="2021-03" db="EMBL/GenBank/DDBJ databases">
        <authorList>
            <person name="Grouzdev D.S."/>
        </authorList>
    </citation>
    <scope>NUCLEOTIDE SEQUENCE [LARGE SCALE GENOMIC DNA]</scope>
    <source>
        <strain evidence="1 2">M50-1</strain>
    </source>
</reference>
<dbReference type="Proteomes" id="UP001193081">
    <property type="component" value="Unassembled WGS sequence"/>
</dbReference>
<comment type="caution">
    <text evidence="1">The sequence shown here is derived from an EMBL/GenBank/DDBJ whole genome shotgun (WGS) entry which is preliminary data.</text>
</comment>
<keyword evidence="2" id="KW-1185">Reference proteome</keyword>
<evidence type="ECO:0000313" key="2">
    <source>
        <dbReference type="Proteomes" id="UP001193081"/>
    </source>
</evidence>
<proteinExistence type="predicted"/>
<name>A0ABS4D4R0_9CHLR</name>
<evidence type="ECO:0000313" key="1">
    <source>
        <dbReference type="EMBL" id="MBP1464413.1"/>
    </source>
</evidence>
<dbReference type="EMBL" id="SIJK02000002">
    <property type="protein sequence ID" value="MBP1464413.1"/>
    <property type="molecule type" value="Genomic_DNA"/>
</dbReference>
<sequence>MSEYQYYEFQAVDRPLTAEQKAAMRKLSSRVELSATQAVFNYAYSDFRGEPLKVLEQHFDALLYIANWGSKQLAFRFPKNALDPEQLQPYLLDAEESCSAEVAVTATHVLLNLKLNEEEGYGWIEGEGLLDPLVPLREALLQGDLRALYLYWLRAANERAGWVMEEEEDEEDEDDNVAEPLVEPPVPAGLGQLDEALQALVEFFEIDRDLIAAAAEQSPALTANEEPLAAWIPLLPEEERNAFLLRVVQGEAHVGVALCRRLREVGRASSMAVRIGPQRTFAELQAIAEVQRSRRIQREREAAAQARLARLDALAQREDALWEQIAILLAKRTASSYEESVGYLVELRELAIHQQKRAAFDAKLADVIAPYAKSTALQRRLQEKRLLPSP</sequence>
<dbReference type="RefSeq" id="WP_135476095.1">
    <property type="nucleotide sequence ID" value="NZ_SIJK02000002.1"/>
</dbReference>
<gene>
    <name evidence="1" type="ORF">EYB53_001710</name>
</gene>
<organism evidence="1 2">
    <name type="scientific">Candidatus Chloroploca mongolica</name>
    <dbReference type="NCBI Taxonomy" id="2528176"/>
    <lineage>
        <taxon>Bacteria</taxon>
        <taxon>Bacillati</taxon>
        <taxon>Chloroflexota</taxon>
        <taxon>Chloroflexia</taxon>
        <taxon>Chloroflexales</taxon>
        <taxon>Chloroflexineae</taxon>
        <taxon>Oscillochloridaceae</taxon>
        <taxon>Candidatus Chloroploca</taxon>
    </lineage>
</organism>
<protein>
    <submittedName>
        <fullName evidence="1">Uncharacterized protein</fullName>
    </submittedName>
</protein>